<evidence type="ECO:0000256" key="2">
    <source>
        <dbReference type="ARBA" id="ARBA00023136"/>
    </source>
</evidence>
<keyword evidence="3" id="KW-0998">Cell outer membrane</keyword>
<dbReference type="PRINTS" id="PR01021">
    <property type="entry name" value="OMPADOMAIN"/>
</dbReference>
<dbReference type="EMBL" id="CP045571">
    <property type="protein sequence ID" value="QFX97511.1"/>
    <property type="molecule type" value="Genomic_DNA"/>
</dbReference>
<dbReference type="InterPro" id="IPR006664">
    <property type="entry name" value="OMP_bac"/>
</dbReference>
<feature type="chain" id="PRO_5024432757" evidence="5">
    <location>
        <begin position="24"/>
        <end position="321"/>
    </location>
</feature>
<keyword evidence="7" id="KW-0966">Cell projection</keyword>
<keyword evidence="2 4" id="KW-0472">Membrane</keyword>
<dbReference type="GeneID" id="60697649"/>
<evidence type="ECO:0000256" key="4">
    <source>
        <dbReference type="PROSITE-ProRule" id="PRU00473"/>
    </source>
</evidence>
<name>A0A5P9XTU6_ACITH</name>
<evidence type="ECO:0000256" key="1">
    <source>
        <dbReference type="ARBA" id="ARBA00004442"/>
    </source>
</evidence>
<comment type="subcellular location">
    <subcellularLocation>
        <location evidence="1">Cell outer membrane</location>
    </subcellularLocation>
</comment>
<dbReference type="InterPro" id="IPR050330">
    <property type="entry name" value="Bact_OuterMem_StrucFunc"/>
</dbReference>
<feature type="domain" description="OmpA-like" evidence="6">
    <location>
        <begin position="206"/>
        <end position="321"/>
    </location>
</feature>
<dbReference type="Pfam" id="PF00691">
    <property type="entry name" value="OmpA"/>
    <property type="match status" value="1"/>
</dbReference>
<evidence type="ECO:0000313" key="8">
    <source>
        <dbReference type="Proteomes" id="UP000363590"/>
    </source>
</evidence>
<dbReference type="PANTHER" id="PTHR30329">
    <property type="entry name" value="STATOR ELEMENT OF FLAGELLAR MOTOR COMPLEX"/>
    <property type="match status" value="1"/>
</dbReference>
<dbReference type="InterPro" id="IPR036737">
    <property type="entry name" value="OmpA-like_sf"/>
</dbReference>
<accession>A0A5P9XTU6</accession>
<dbReference type="KEGG" id="atx:GCD22_03446"/>
<dbReference type="PANTHER" id="PTHR30329:SF21">
    <property type="entry name" value="LIPOPROTEIN YIAD-RELATED"/>
    <property type="match status" value="1"/>
</dbReference>
<evidence type="ECO:0000259" key="6">
    <source>
        <dbReference type="PROSITE" id="PS51123"/>
    </source>
</evidence>
<dbReference type="Gene3D" id="3.30.1330.60">
    <property type="entry name" value="OmpA-like domain"/>
    <property type="match status" value="1"/>
</dbReference>
<keyword evidence="7" id="KW-0969">Cilium</keyword>
<dbReference type="CDD" id="cd07185">
    <property type="entry name" value="OmpA_C-like"/>
    <property type="match status" value="1"/>
</dbReference>
<gene>
    <name evidence="7" type="primary">oprF</name>
    <name evidence="7" type="ORF">GCD22_03446</name>
</gene>
<keyword evidence="5" id="KW-0732">Signal</keyword>
<proteinExistence type="predicted"/>
<sequence length="321" mass="35824">MRHRFNIFFFLTLSLAGSTSILAENGQDLPFLGRYPGSVVDNYRSAHYDEITIPLGPLGKNALTRSETLEGQITYIKYQVPRDRSPLEVIRNYQQALQHAGFHILWQCANHNCRTNGDASINTSLWRNAPTGYTGGVENFLFDDGRMLTAEHRAADGVRTLVFINDNTLFGHSQDASAYAIQTQPMQNGMVSSSSDPLTSENMLYELNNKGQFSLHLPFDFNRSTLRTDAQPSLKALSDLLKKHPQLHVRIEGHTDQAGAESYNQKLSVTRAVAVKNALIAEGIDPRRLETTGYGSSRPLVSNDTEANRAINRRVEIIKMA</sequence>
<dbReference type="InterPro" id="IPR006665">
    <property type="entry name" value="OmpA-like"/>
</dbReference>
<dbReference type="Proteomes" id="UP000363590">
    <property type="component" value="Chromosome"/>
</dbReference>
<dbReference type="AlphaFoldDB" id="A0A5P9XTU6"/>
<organism evidence="7 8">
    <name type="scientific">Acidithiobacillus thiooxidans ATCC 19377</name>
    <dbReference type="NCBI Taxonomy" id="637390"/>
    <lineage>
        <taxon>Bacteria</taxon>
        <taxon>Pseudomonadati</taxon>
        <taxon>Pseudomonadota</taxon>
        <taxon>Acidithiobacillia</taxon>
        <taxon>Acidithiobacillales</taxon>
        <taxon>Acidithiobacillaceae</taxon>
        <taxon>Acidithiobacillus</taxon>
    </lineage>
</organism>
<dbReference type="SUPFAM" id="SSF103088">
    <property type="entry name" value="OmpA-like"/>
    <property type="match status" value="1"/>
</dbReference>
<dbReference type="PROSITE" id="PS51123">
    <property type="entry name" value="OMPA_2"/>
    <property type="match status" value="1"/>
</dbReference>
<reference evidence="7 8" key="1">
    <citation type="submission" date="2019-10" db="EMBL/GenBank/DDBJ databases">
        <authorList>
            <person name="Wang R."/>
        </authorList>
    </citation>
    <scope>NUCLEOTIDE SEQUENCE [LARGE SCALE GENOMIC DNA]</scope>
    <source>
        <strain evidence="7 8">ATCC 19377</strain>
    </source>
</reference>
<evidence type="ECO:0000256" key="5">
    <source>
        <dbReference type="SAM" id="SignalP"/>
    </source>
</evidence>
<evidence type="ECO:0000313" key="7">
    <source>
        <dbReference type="EMBL" id="QFX97511.1"/>
    </source>
</evidence>
<keyword evidence="7" id="KW-0282">Flagellum</keyword>
<evidence type="ECO:0000256" key="3">
    <source>
        <dbReference type="ARBA" id="ARBA00023237"/>
    </source>
</evidence>
<feature type="signal peptide" evidence="5">
    <location>
        <begin position="1"/>
        <end position="23"/>
    </location>
</feature>
<dbReference type="RefSeq" id="WP_031575845.1">
    <property type="nucleotide sequence ID" value="NZ_CP045571.1"/>
</dbReference>
<protein>
    <submittedName>
        <fullName evidence="7">Flagellar motor protein MotB</fullName>
    </submittedName>
</protein>
<dbReference type="GO" id="GO:0009279">
    <property type="term" value="C:cell outer membrane"/>
    <property type="evidence" value="ECO:0007669"/>
    <property type="project" value="UniProtKB-SubCell"/>
</dbReference>